<dbReference type="SUPFAM" id="SSF49329">
    <property type="entry name" value="Cu,Zn superoxide dismutase-like"/>
    <property type="match status" value="1"/>
</dbReference>
<evidence type="ECO:0000313" key="4">
    <source>
        <dbReference type="EMBL" id="MBP1934087.1"/>
    </source>
</evidence>
<comment type="similarity">
    <text evidence="1">Belongs to the Cu-Zn superoxide dismutase family.</text>
</comment>
<evidence type="ECO:0000256" key="2">
    <source>
        <dbReference type="SAM" id="MobiDB-lite"/>
    </source>
</evidence>
<feature type="domain" description="Superoxide dismutase copper/zinc binding" evidence="3">
    <location>
        <begin position="73"/>
        <end position="203"/>
    </location>
</feature>
<accession>A0ABS4GVN7</accession>
<dbReference type="Pfam" id="PF00080">
    <property type="entry name" value="Sod_Cu"/>
    <property type="match status" value="1"/>
</dbReference>
<evidence type="ECO:0000313" key="5">
    <source>
        <dbReference type="Proteomes" id="UP001519343"/>
    </source>
</evidence>
<gene>
    <name evidence="4" type="ORF">J2Z37_004104</name>
</gene>
<reference evidence="4 5" key="1">
    <citation type="submission" date="2021-03" db="EMBL/GenBank/DDBJ databases">
        <title>Genomic Encyclopedia of Type Strains, Phase IV (KMG-IV): sequencing the most valuable type-strain genomes for metagenomic binning, comparative biology and taxonomic classification.</title>
        <authorList>
            <person name="Goeker M."/>
        </authorList>
    </citation>
    <scope>NUCLEOTIDE SEQUENCE [LARGE SCALE GENOMIC DNA]</scope>
    <source>
        <strain evidence="4 5">DSM 24738</strain>
    </source>
</reference>
<dbReference type="InterPro" id="IPR001424">
    <property type="entry name" value="SOD_Cu_Zn_dom"/>
</dbReference>
<organism evidence="4 5">
    <name type="scientific">Ammoniphilus resinae</name>
    <dbReference type="NCBI Taxonomy" id="861532"/>
    <lineage>
        <taxon>Bacteria</taxon>
        <taxon>Bacillati</taxon>
        <taxon>Bacillota</taxon>
        <taxon>Bacilli</taxon>
        <taxon>Bacillales</taxon>
        <taxon>Paenibacillaceae</taxon>
        <taxon>Aneurinibacillus group</taxon>
        <taxon>Ammoniphilus</taxon>
    </lineage>
</organism>
<comment type="caution">
    <text evidence="4">The sequence shown here is derived from an EMBL/GenBank/DDBJ whole genome shotgun (WGS) entry which is preliminary data.</text>
</comment>
<evidence type="ECO:0000259" key="3">
    <source>
        <dbReference type="Pfam" id="PF00080"/>
    </source>
</evidence>
<dbReference type="PRINTS" id="PR00068">
    <property type="entry name" value="CUZNDISMTASE"/>
</dbReference>
<dbReference type="EMBL" id="JAGGKT010000016">
    <property type="protein sequence ID" value="MBP1934087.1"/>
    <property type="molecule type" value="Genomic_DNA"/>
</dbReference>
<dbReference type="PANTHER" id="PTHR10003">
    <property type="entry name" value="SUPEROXIDE DISMUTASE CU-ZN -RELATED"/>
    <property type="match status" value="1"/>
</dbReference>
<dbReference type="InterPro" id="IPR036423">
    <property type="entry name" value="SOD-like_Cu/Zn_dom_sf"/>
</dbReference>
<keyword evidence="5" id="KW-1185">Reference proteome</keyword>
<dbReference type="Proteomes" id="UP001519343">
    <property type="component" value="Unassembled WGS sequence"/>
</dbReference>
<dbReference type="CDD" id="cd00305">
    <property type="entry name" value="Cu-Zn_Superoxide_Dismutase"/>
    <property type="match status" value="1"/>
</dbReference>
<name>A0ABS4GVN7_9BACL</name>
<feature type="region of interest" description="Disordered" evidence="2">
    <location>
        <begin position="33"/>
        <end position="57"/>
    </location>
</feature>
<proteinExistence type="inferred from homology"/>
<sequence length="205" mass="21602">MMRKVILYSGLFVLVVLGLYTLNLSPESNIAPAPDLSAQTSQTHAEEQSPEAIPVSENMQSVNVNIVNATSHVIGTAKLTQQAKGVLMEVNVTGLTPPGKHGIHIHEKAFRGTDFATAGGHLNPYGKEHGLENPKGPHLGDMPNLEVQANGAGKGKFNLPGATLEPGKENSLRGKSIIIHAKEDDQKTNPAGNSGDRIAGGNIPE</sequence>
<dbReference type="InterPro" id="IPR024134">
    <property type="entry name" value="SOD_Cu/Zn_/chaperone"/>
</dbReference>
<evidence type="ECO:0000256" key="1">
    <source>
        <dbReference type="ARBA" id="ARBA00010457"/>
    </source>
</evidence>
<protein>
    <submittedName>
        <fullName evidence="4">Cu/Zn superoxide dismutase</fullName>
    </submittedName>
</protein>
<dbReference type="Gene3D" id="2.60.40.200">
    <property type="entry name" value="Superoxide dismutase, copper/zinc binding domain"/>
    <property type="match status" value="1"/>
</dbReference>
<feature type="region of interest" description="Disordered" evidence="2">
    <location>
        <begin position="180"/>
        <end position="205"/>
    </location>
</feature>